<dbReference type="SUPFAM" id="SSF50249">
    <property type="entry name" value="Nucleic acid-binding proteins"/>
    <property type="match status" value="1"/>
</dbReference>
<dbReference type="PROSITE" id="PS50935">
    <property type="entry name" value="SSB"/>
    <property type="match status" value="1"/>
</dbReference>
<dbReference type="Gene3D" id="2.40.50.140">
    <property type="entry name" value="Nucleic acid-binding proteins"/>
    <property type="match status" value="1"/>
</dbReference>
<reference evidence="5" key="1">
    <citation type="submission" date="2016-10" db="EMBL/GenBank/DDBJ databases">
        <authorList>
            <person name="Varghese N."/>
            <person name="Submissions S."/>
        </authorList>
    </citation>
    <scope>NUCLEOTIDE SEQUENCE [LARGE SCALE GENOMIC DNA]</scope>
    <source>
        <strain evidence="5">DSM 46136</strain>
    </source>
</reference>
<protein>
    <submittedName>
        <fullName evidence="4">Single-strand DNA-binding protein</fullName>
    </submittedName>
</protein>
<proteinExistence type="predicted"/>
<sequence>MSTTEITVTGNVVTSPTRNRTQHGSVTNFRVASTERRYDSSVQGFVDGARFFVDVECWGELSGNVSHSVSKGDPVIVRGTLRTDEWDSEQGRRSRPKVRAAAVGFDLSRGTADFRKTQRAATATPQGDEPPADPADAGERDYTGAGVPLYELDPDSSAADGALDSAFDDTLDTALHVLPEPALQ</sequence>
<evidence type="ECO:0000313" key="4">
    <source>
        <dbReference type="EMBL" id="SFT96082.1"/>
    </source>
</evidence>
<keyword evidence="1 2" id="KW-0238">DNA-binding</keyword>
<accession>A0A1I7C9J7</accession>
<dbReference type="Proteomes" id="UP000199546">
    <property type="component" value="Unassembled WGS sequence"/>
</dbReference>
<organism evidence="4 5">
    <name type="scientific">Geodermatophilus amargosae</name>
    <dbReference type="NCBI Taxonomy" id="1296565"/>
    <lineage>
        <taxon>Bacteria</taxon>
        <taxon>Bacillati</taxon>
        <taxon>Actinomycetota</taxon>
        <taxon>Actinomycetes</taxon>
        <taxon>Geodermatophilales</taxon>
        <taxon>Geodermatophilaceae</taxon>
        <taxon>Geodermatophilus</taxon>
    </lineage>
</organism>
<dbReference type="Pfam" id="PF00436">
    <property type="entry name" value="SSB"/>
    <property type="match status" value="1"/>
</dbReference>
<dbReference type="InterPro" id="IPR012340">
    <property type="entry name" value="NA-bd_OB-fold"/>
</dbReference>
<dbReference type="CDD" id="cd04496">
    <property type="entry name" value="SSB_OBF"/>
    <property type="match status" value="1"/>
</dbReference>
<feature type="region of interest" description="Disordered" evidence="3">
    <location>
        <begin position="114"/>
        <end position="163"/>
    </location>
</feature>
<evidence type="ECO:0000256" key="3">
    <source>
        <dbReference type="SAM" id="MobiDB-lite"/>
    </source>
</evidence>
<dbReference type="InterPro" id="IPR000424">
    <property type="entry name" value="Primosome_PriB/ssb"/>
</dbReference>
<evidence type="ECO:0000256" key="2">
    <source>
        <dbReference type="PROSITE-ProRule" id="PRU00252"/>
    </source>
</evidence>
<evidence type="ECO:0000256" key="1">
    <source>
        <dbReference type="ARBA" id="ARBA00023125"/>
    </source>
</evidence>
<dbReference type="GO" id="GO:0003697">
    <property type="term" value="F:single-stranded DNA binding"/>
    <property type="evidence" value="ECO:0007669"/>
    <property type="project" value="InterPro"/>
</dbReference>
<keyword evidence="5" id="KW-1185">Reference proteome</keyword>
<dbReference type="RefSeq" id="WP_175551715.1">
    <property type="nucleotide sequence ID" value="NZ_FPBA01000019.1"/>
</dbReference>
<dbReference type="EMBL" id="FPBA01000019">
    <property type="protein sequence ID" value="SFT96082.1"/>
    <property type="molecule type" value="Genomic_DNA"/>
</dbReference>
<dbReference type="STRING" id="1296565.SAMN05660657_04244"/>
<dbReference type="AlphaFoldDB" id="A0A1I7C9J7"/>
<feature type="region of interest" description="Disordered" evidence="3">
    <location>
        <begin position="1"/>
        <end position="23"/>
    </location>
</feature>
<name>A0A1I7C9J7_9ACTN</name>
<evidence type="ECO:0000313" key="5">
    <source>
        <dbReference type="Proteomes" id="UP000199546"/>
    </source>
</evidence>
<gene>
    <name evidence="4" type="ORF">SAMN05660657_04244</name>
</gene>